<evidence type="ECO:0000259" key="2">
    <source>
        <dbReference type="Pfam" id="PF01764"/>
    </source>
</evidence>
<organism evidence="3 4">
    <name type="scientific">Streptomyces ochraceiscleroticus</name>
    <dbReference type="NCBI Taxonomy" id="47761"/>
    <lineage>
        <taxon>Bacteria</taxon>
        <taxon>Bacillati</taxon>
        <taxon>Actinomycetota</taxon>
        <taxon>Actinomycetes</taxon>
        <taxon>Kitasatosporales</taxon>
        <taxon>Streptomycetaceae</taxon>
        <taxon>Streptomyces</taxon>
    </lineage>
</organism>
<sequence length="483" mass="52839">MYQDKAKAPSYDQLRPLKPGRAAVQARGSFPVYPGLAEHLATAKEHPDTLGIIPHVMATCAAYSYAGYGLQADAATVAMIMERMGLEQNRCRAFAQRVDAMFIASAAYLVQSEDRRVAILCYRGTQPEDMISVLTDADVAPEKLSMEIGGAEHMVHAGFYRNMRATRHAVISALSRAVEGQSILPEDGEDRGNPLERLYITGHSLGGAMAALMAVVLVNEPEYEEIADKLEAVYTFGQPLLGDQGFARACERTVDVRGRHFLRDRLLRYVYFRDVVPHLPPRPVGEYAPFGREFRYERALRPLDLAFCRVGQALEDLASLPSDMAERLGRLLTQLQAPPTAPAGTPWGTGTAPLAVGPQAPAASGQLRELAAALPRQTATAVNDLMSGLPQRARRLISSAPTWALNPLGPQEQGWKERMGAERSHSVQNLAGLTLVAPVAFLAVRLNLTRTLPFTYSFDDHMPTHYISRLAPPGVLSEFGDVR</sequence>
<dbReference type="PANTHER" id="PTHR45856">
    <property type="entry name" value="ALPHA/BETA-HYDROLASES SUPERFAMILY PROTEIN"/>
    <property type="match status" value="1"/>
</dbReference>
<dbReference type="EMBL" id="JBHSPX010000004">
    <property type="protein sequence ID" value="MFC6063726.1"/>
    <property type="molecule type" value="Genomic_DNA"/>
</dbReference>
<dbReference type="SUPFAM" id="SSF53474">
    <property type="entry name" value="alpha/beta-Hydrolases"/>
    <property type="match status" value="1"/>
</dbReference>
<reference evidence="4" key="1">
    <citation type="journal article" date="2019" name="Int. J. Syst. Evol. Microbiol.">
        <title>The Global Catalogue of Microorganisms (GCM) 10K type strain sequencing project: providing services to taxonomists for standard genome sequencing and annotation.</title>
        <authorList>
            <consortium name="The Broad Institute Genomics Platform"/>
            <consortium name="The Broad Institute Genome Sequencing Center for Infectious Disease"/>
            <person name="Wu L."/>
            <person name="Ma J."/>
        </authorList>
    </citation>
    <scope>NUCLEOTIDE SEQUENCE [LARGE SCALE GENOMIC DNA]</scope>
    <source>
        <strain evidence="4">CGMCC 1.15180</strain>
    </source>
</reference>
<evidence type="ECO:0000256" key="1">
    <source>
        <dbReference type="SAM" id="MobiDB-lite"/>
    </source>
</evidence>
<dbReference type="RefSeq" id="WP_031058273.1">
    <property type="nucleotide sequence ID" value="NZ_JBHSPX010000004.1"/>
</dbReference>
<proteinExistence type="predicted"/>
<gene>
    <name evidence="3" type="ORF">ACFP4F_14305</name>
</gene>
<feature type="domain" description="Fungal lipase-type" evidence="2">
    <location>
        <begin position="120"/>
        <end position="282"/>
    </location>
</feature>
<comment type="caution">
    <text evidence="3">The sequence shown here is derived from an EMBL/GenBank/DDBJ whole genome shotgun (WGS) entry which is preliminary data.</text>
</comment>
<dbReference type="PANTHER" id="PTHR45856:SF25">
    <property type="entry name" value="FUNGAL LIPASE-LIKE DOMAIN-CONTAINING PROTEIN"/>
    <property type="match status" value="1"/>
</dbReference>
<dbReference type="InterPro" id="IPR051218">
    <property type="entry name" value="Sec_MonoDiacylglyc_Lipase"/>
</dbReference>
<dbReference type="InterPro" id="IPR002921">
    <property type="entry name" value="Fungal_lipase-type"/>
</dbReference>
<dbReference type="Pfam" id="PF01764">
    <property type="entry name" value="Lipase_3"/>
    <property type="match status" value="1"/>
</dbReference>
<dbReference type="InterPro" id="IPR029058">
    <property type="entry name" value="AB_hydrolase_fold"/>
</dbReference>
<keyword evidence="4" id="KW-1185">Reference proteome</keyword>
<protein>
    <submittedName>
        <fullName evidence="3">Lipase family protein</fullName>
    </submittedName>
</protein>
<name>A0ABW1MIR3_9ACTN</name>
<feature type="region of interest" description="Disordered" evidence="1">
    <location>
        <begin position="337"/>
        <end position="359"/>
    </location>
</feature>
<feature type="compositionally biased region" description="Low complexity" evidence="1">
    <location>
        <begin position="337"/>
        <end position="355"/>
    </location>
</feature>
<dbReference type="Proteomes" id="UP001596139">
    <property type="component" value="Unassembled WGS sequence"/>
</dbReference>
<evidence type="ECO:0000313" key="3">
    <source>
        <dbReference type="EMBL" id="MFC6063726.1"/>
    </source>
</evidence>
<dbReference type="CDD" id="cd00519">
    <property type="entry name" value="Lipase_3"/>
    <property type="match status" value="1"/>
</dbReference>
<accession>A0ABW1MIR3</accession>
<dbReference type="Gene3D" id="3.40.50.1820">
    <property type="entry name" value="alpha/beta hydrolase"/>
    <property type="match status" value="1"/>
</dbReference>
<evidence type="ECO:0000313" key="4">
    <source>
        <dbReference type="Proteomes" id="UP001596139"/>
    </source>
</evidence>